<dbReference type="AlphaFoldDB" id="A0A9X2MLU4"/>
<dbReference type="PANTHER" id="PTHR43649:SF16">
    <property type="entry name" value="SUGAR-BINDING LIPOPROTEIN"/>
    <property type="match status" value="1"/>
</dbReference>
<dbReference type="RefSeq" id="WP_257442366.1">
    <property type="nucleotide sequence ID" value="NZ_JANIPJ010000001.1"/>
</dbReference>
<sequence>MKKKAKLMAVLALTLVVSLFMAACSGNNGGNNGSGNKPAGGDSASAPPATDEVVEIVSWDMPQDGDPAKPYWEQVFKDFAEKYPNIKVEHVMQTLTKEREQFMTAVVGGEQPDLYANAFPDMESYIDQGITADITELWNNYAEKDMFLPSATQAATRDGKIYGIPNFMYVTGLAYNKQMFADAGLDPAEALKNWESFGEAAQKLTDASKNQYGYALLGMDWADWFFEYYVWQAGGDLTEQQEDGTAKLTFTSEPAVQALQYYKDLKFKYQATQKNVVQSLDENSNDFYQGRAASMIAASNWFGGMVSSGMDIENIGFSVLPPGPGGTSPAQVGGAVWIFNPKATPEKQQAAFTYATYLMSKEVQDGLLQYQMDNGIFPNLLNVRSDVDASQFVEGMPQELIENVQAAAGEGRLEYFLKARLSPYVVKAVQEVLLDEKADPMAVMQKAQDLAQREVVDKYNQEVKK</sequence>
<evidence type="ECO:0000313" key="3">
    <source>
        <dbReference type="Proteomes" id="UP001141950"/>
    </source>
</evidence>
<dbReference type="SUPFAM" id="SSF53850">
    <property type="entry name" value="Periplasmic binding protein-like II"/>
    <property type="match status" value="1"/>
</dbReference>
<keyword evidence="3" id="KW-1185">Reference proteome</keyword>
<dbReference type="InterPro" id="IPR050490">
    <property type="entry name" value="Bact_solute-bd_prot1"/>
</dbReference>
<accession>A0A9X2MLU4</accession>
<dbReference type="Gene3D" id="3.40.190.10">
    <property type="entry name" value="Periplasmic binding protein-like II"/>
    <property type="match status" value="1"/>
</dbReference>
<reference evidence="2" key="1">
    <citation type="submission" date="2022-08" db="EMBL/GenBank/DDBJ databases">
        <title>The genomic sequence of strain Paenibacillus sp. SCIV0701.</title>
        <authorList>
            <person name="Zhao H."/>
        </authorList>
    </citation>
    <scope>NUCLEOTIDE SEQUENCE</scope>
    <source>
        <strain evidence="2">SCIV0701</strain>
    </source>
</reference>
<dbReference type="Proteomes" id="UP001141950">
    <property type="component" value="Unassembled WGS sequence"/>
</dbReference>
<dbReference type="EMBL" id="JANIPJ010000001">
    <property type="protein sequence ID" value="MCR2802710.1"/>
    <property type="molecule type" value="Genomic_DNA"/>
</dbReference>
<proteinExistence type="predicted"/>
<dbReference type="InterPro" id="IPR006059">
    <property type="entry name" value="SBP"/>
</dbReference>
<dbReference type="PANTHER" id="PTHR43649">
    <property type="entry name" value="ARABINOSE-BINDING PROTEIN-RELATED"/>
    <property type="match status" value="1"/>
</dbReference>
<keyword evidence="1" id="KW-0732">Signal</keyword>
<organism evidence="2 3">
    <name type="scientific">Paenibacillus soyae</name>
    <dbReference type="NCBI Taxonomy" id="2969249"/>
    <lineage>
        <taxon>Bacteria</taxon>
        <taxon>Bacillati</taxon>
        <taxon>Bacillota</taxon>
        <taxon>Bacilli</taxon>
        <taxon>Bacillales</taxon>
        <taxon>Paenibacillaceae</taxon>
        <taxon>Paenibacillus</taxon>
    </lineage>
</organism>
<comment type="caution">
    <text evidence="2">The sequence shown here is derived from an EMBL/GenBank/DDBJ whole genome shotgun (WGS) entry which is preliminary data.</text>
</comment>
<feature type="chain" id="PRO_5040907386" evidence="1">
    <location>
        <begin position="23"/>
        <end position="465"/>
    </location>
</feature>
<evidence type="ECO:0000256" key="1">
    <source>
        <dbReference type="SAM" id="SignalP"/>
    </source>
</evidence>
<feature type="signal peptide" evidence="1">
    <location>
        <begin position="1"/>
        <end position="22"/>
    </location>
</feature>
<dbReference type="PROSITE" id="PS51257">
    <property type="entry name" value="PROKAR_LIPOPROTEIN"/>
    <property type="match status" value="1"/>
</dbReference>
<dbReference type="Pfam" id="PF01547">
    <property type="entry name" value="SBP_bac_1"/>
    <property type="match status" value="1"/>
</dbReference>
<gene>
    <name evidence="2" type="ORF">NQZ67_02335</name>
</gene>
<evidence type="ECO:0000313" key="2">
    <source>
        <dbReference type="EMBL" id="MCR2802710.1"/>
    </source>
</evidence>
<protein>
    <submittedName>
        <fullName evidence="2">Extracellular solute-binding protein</fullName>
    </submittedName>
</protein>
<name>A0A9X2MLU4_9BACL</name>